<keyword evidence="2" id="KW-1133">Transmembrane helix</keyword>
<organism evidence="3 4">
    <name type="scientific">Actinoplanes couchii</name>
    <dbReference type="NCBI Taxonomy" id="403638"/>
    <lineage>
        <taxon>Bacteria</taxon>
        <taxon>Bacillati</taxon>
        <taxon>Actinomycetota</taxon>
        <taxon>Actinomycetes</taxon>
        <taxon>Micromonosporales</taxon>
        <taxon>Micromonosporaceae</taxon>
        <taxon>Actinoplanes</taxon>
    </lineage>
</organism>
<feature type="region of interest" description="Disordered" evidence="1">
    <location>
        <begin position="345"/>
        <end position="378"/>
    </location>
</feature>
<feature type="transmembrane region" description="Helical" evidence="2">
    <location>
        <begin position="93"/>
        <end position="112"/>
    </location>
</feature>
<proteinExistence type="predicted"/>
<name>A0ABQ3XPJ8_9ACTN</name>
<dbReference type="Proteomes" id="UP000612282">
    <property type="component" value="Unassembled WGS sequence"/>
</dbReference>
<reference evidence="3 4" key="1">
    <citation type="submission" date="2021-01" db="EMBL/GenBank/DDBJ databases">
        <title>Whole genome shotgun sequence of Actinoplanes couchii NBRC 106145.</title>
        <authorList>
            <person name="Komaki H."/>
            <person name="Tamura T."/>
        </authorList>
    </citation>
    <scope>NUCLEOTIDE SEQUENCE [LARGE SCALE GENOMIC DNA]</scope>
    <source>
        <strain evidence="3 4">NBRC 106145</strain>
    </source>
</reference>
<dbReference type="RefSeq" id="WP_203807393.1">
    <property type="nucleotide sequence ID" value="NZ_BAAAQE010000112.1"/>
</dbReference>
<gene>
    <name evidence="3" type="ORF">Aco03nite_088130</name>
</gene>
<sequence>MTSYRDDDYAHDLTAHERETLNTLVKHIQTPLPVRGRPLAPETGPPEATSTARRRPLGPETGPPEVTSTARRRPLGPETEPPDGTSTVRRRRLVPVAAAAAVLVGLSGLFVLRPEPSPPPVTAPTSTPAPAEVLDSLATAAGRQTTATGGYLHRDDTVLVVTGIPANCVITAVSVRTWTPAGSPAAPVTGHLTVALAKPPAATAAEAGCGPGAEITAARTLFDGETTDAAARWAQLPLPAGLPYPGPRTVSTTFNLGGRIPATEKKLTLAIGKLCVNAATTDCSALRWTALTGILTSPESTPPERALALRLAATIPGTTVLPHHSGVTLRVPHESGTADLTFDPSTGDLLQTTTRTTDGTRSDTTLHGTHTRTATTRP</sequence>
<evidence type="ECO:0000313" key="4">
    <source>
        <dbReference type="Proteomes" id="UP000612282"/>
    </source>
</evidence>
<keyword evidence="2" id="KW-0812">Transmembrane</keyword>
<keyword evidence="4" id="KW-1185">Reference proteome</keyword>
<comment type="caution">
    <text evidence="3">The sequence shown here is derived from an EMBL/GenBank/DDBJ whole genome shotgun (WGS) entry which is preliminary data.</text>
</comment>
<protein>
    <submittedName>
        <fullName evidence="3">Uncharacterized protein</fullName>
    </submittedName>
</protein>
<feature type="region of interest" description="Disordered" evidence="1">
    <location>
        <begin position="29"/>
        <end position="90"/>
    </location>
</feature>
<evidence type="ECO:0000256" key="1">
    <source>
        <dbReference type="SAM" id="MobiDB-lite"/>
    </source>
</evidence>
<keyword evidence="2" id="KW-0472">Membrane</keyword>
<accession>A0ABQ3XPJ8</accession>
<evidence type="ECO:0000313" key="3">
    <source>
        <dbReference type="EMBL" id="GID60409.1"/>
    </source>
</evidence>
<dbReference type="EMBL" id="BOMG01000108">
    <property type="protein sequence ID" value="GID60409.1"/>
    <property type="molecule type" value="Genomic_DNA"/>
</dbReference>
<evidence type="ECO:0000256" key="2">
    <source>
        <dbReference type="SAM" id="Phobius"/>
    </source>
</evidence>